<dbReference type="EMBL" id="JAAALK010000082">
    <property type="protein sequence ID" value="KAG8087621.1"/>
    <property type="molecule type" value="Genomic_DNA"/>
</dbReference>
<name>A0A8J5WCX4_ZIZPA</name>
<reference evidence="1" key="2">
    <citation type="submission" date="2021-02" db="EMBL/GenBank/DDBJ databases">
        <authorList>
            <person name="Kimball J.A."/>
            <person name="Haas M.W."/>
            <person name="Macchietto M."/>
            <person name="Kono T."/>
            <person name="Duquette J."/>
            <person name="Shao M."/>
        </authorList>
    </citation>
    <scope>NUCLEOTIDE SEQUENCE</scope>
    <source>
        <tissue evidence="1">Fresh leaf tissue</tissue>
    </source>
</reference>
<evidence type="ECO:0000313" key="1">
    <source>
        <dbReference type="EMBL" id="KAG8087621.1"/>
    </source>
</evidence>
<keyword evidence="2" id="KW-1185">Reference proteome</keyword>
<accession>A0A8J5WCX4</accession>
<comment type="caution">
    <text evidence="1">The sequence shown here is derived from an EMBL/GenBank/DDBJ whole genome shotgun (WGS) entry which is preliminary data.</text>
</comment>
<reference evidence="1" key="1">
    <citation type="journal article" date="2021" name="bioRxiv">
        <title>Whole Genome Assembly and Annotation of Northern Wild Rice, Zizania palustris L., Supports a Whole Genome Duplication in the Zizania Genus.</title>
        <authorList>
            <person name="Haas M."/>
            <person name="Kono T."/>
            <person name="Macchietto M."/>
            <person name="Millas R."/>
            <person name="McGilp L."/>
            <person name="Shao M."/>
            <person name="Duquette J."/>
            <person name="Hirsch C.N."/>
            <person name="Kimball J."/>
        </authorList>
    </citation>
    <scope>NUCLEOTIDE SEQUENCE</scope>
    <source>
        <tissue evidence="1">Fresh leaf tissue</tissue>
    </source>
</reference>
<evidence type="ECO:0000313" key="2">
    <source>
        <dbReference type="Proteomes" id="UP000729402"/>
    </source>
</evidence>
<proteinExistence type="predicted"/>
<dbReference type="Proteomes" id="UP000729402">
    <property type="component" value="Unassembled WGS sequence"/>
</dbReference>
<protein>
    <submittedName>
        <fullName evidence="1">Uncharacterized protein</fullName>
    </submittedName>
</protein>
<gene>
    <name evidence="1" type="ORF">GUJ93_ZPchr0010g7670</name>
</gene>
<organism evidence="1 2">
    <name type="scientific">Zizania palustris</name>
    <name type="common">Northern wild rice</name>
    <dbReference type="NCBI Taxonomy" id="103762"/>
    <lineage>
        <taxon>Eukaryota</taxon>
        <taxon>Viridiplantae</taxon>
        <taxon>Streptophyta</taxon>
        <taxon>Embryophyta</taxon>
        <taxon>Tracheophyta</taxon>
        <taxon>Spermatophyta</taxon>
        <taxon>Magnoliopsida</taxon>
        <taxon>Liliopsida</taxon>
        <taxon>Poales</taxon>
        <taxon>Poaceae</taxon>
        <taxon>BOP clade</taxon>
        <taxon>Oryzoideae</taxon>
        <taxon>Oryzeae</taxon>
        <taxon>Zizaniinae</taxon>
        <taxon>Zizania</taxon>
    </lineage>
</organism>
<dbReference type="AlphaFoldDB" id="A0A8J5WCX4"/>
<sequence>MDALVAAAQESGPERCPLWDPFAPPALQPRAAAVLASAGLLIATAFAARRRVGPAPVSLGVHPLQRAQAAAAAD</sequence>